<organism evidence="1 2">
    <name type="scientific">Candidatus Daviesbacteria bacterium GW2011_GWA1_36_8</name>
    <dbReference type="NCBI Taxonomy" id="1618417"/>
    <lineage>
        <taxon>Bacteria</taxon>
        <taxon>Candidatus Daviesiibacteriota</taxon>
    </lineage>
</organism>
<dbReference type="Gene3D" id="1.10.20.60">
    <property type="entry name" value="Glu-tRNAGln amidotransferase C subunit, N-terminal domain"/>
    <property type="match status" value="1"/>
</dbReference>
<dbReference type="Proteomes" id="UP000034448">
    <property type="component" value="Unassembled WGS sequence"/>
</dbReference>
<evidence type="ECO:0000313" key="2">
    <source>
        <dbReference type="Proteomes" id="UP000034448"/>
    </source>
</evidence>
<reference evidence="1 2" key="1">
    <citation type="journal article" date="2015" name="Nature">
        <title>rRNA introns, odd ribosomes, and small enigmatic genomes across a large radiation of phyla.</title>
        <authorList>
            <person name="Brown C.T."/>
            <person name="Hug L.A."/>
            <person name="Thomas B.C."/>
            <person name="Sharon I."/>
            <person name="Castelle C.J."/>
            <person name="Singh A."/>
            <person name="Wilkins M.J."/>
            <person name="Williams K.H."/>
            <person name="Banfield J.F."/>
        </authorList>
    </citation>
    <scope>NUCLEOTIDE SEQUENCE [LARGE SCALE GENOMIC DNA]</scope>
</reference>
<dbReference type="EMBL" id="LBSJ01000013">
    <property type="protein sequence ID" value="KKQ15623.1"/>
    <property type="molecule type" value="Genomic_DNA"/>
</dbReference>
<dbReference type="AlphaFoldDB" id="A0A0G0F921"/>
<name>A0A0G0F921_9BACT</name>
<gene>
    <name evidence="1" type="ORF">US28_C0013G0002</name>
</gene>
<protein>
    <submittedName>
        <fullName evidence="1">Aspartyl/glutamyl-tRNA(Asn/Gln) amidotransferase subunit C</fullName>
    </submittedName>
</protein>
<dbReference type="Pfam" id="PF02686">
    <property type="entry name" value="GatC"/>
    <property type="match status" value="1"/>
</dbReference>
<dbReference type="InterPro" id="IPR003837">
    <property type="entry name" value="GatC"/>
</dbReference>
<evidence type="ECO:0000313" key="1">
    <source>
        <dbReference type="EMBL" id="KKQ15623.1"/>
    </source>
</evidence>
<accession>A0A0G0F921</accession>
<dbReference type="GO" id="GO:0016740">
    <property type="term" value="F:transferase activity"/>
    <property type="evidence" value="ECO:0007669"/>
    <property type="project" value="UniProtKB-KW"/>
</dbReference>
<keyword evidence="1" id="KW-0808">Transferase</keyword>
<proteinExistence type="predicted"/>
<sequence>MNIKDVEKLAELAKIELSDAEKKTILKDMEGILEYVKVVEKVEVPDVEPVYNQKNVWREDEIKPSVFSNDLIIKQFPDAQDNFLKVKKIL</sequence>
<dbReference type="GO" id="GO:0006450">
    <property type="term" value="P:regulation of translational fidelity"/>
    <property type="evidence" value="ECO:0007669"/>
    <property type="project" value="InterPro"/>
</dbReference>
<dbReference type="InterPro" id="IPR036113">
    <property type="entry name" value="Asp/Glu-ADT_sf_sub_c"/>
</dbReference>
<dbReference type="NCBIfam" id="TIGR00135">
    <property type="entry name" value="gatC"/>
    <property type="match status" value="1"/>
</dbReference>
<dbReference type="SUPFAM" id="SSF141000">
    <property type="entry name" value="Glu-tRNAGln amidotransferase C subunit"/>
    <property type="match status" value="1"/>
</dbReference>
<comment type="caution">
    <text evidence="1">The sequence shown here is derived from an EMBL/GenBank/DDBJ whole genome shotgun (WGS) entry which is preliminary data.</text>
</comment>